<accession>A0ABR0RCZ9</accession>
<gene>
    <name evidence="1" type="primary">HSP31</name>
    <name evidence="1" type="ORF">PMZ80_009663</name>
</gene>
<dbReference type="Gene3D" id="3.40.50.880">
    <property type="match status" value="1"/>
</dbReference>
<dbReference type="SUPFAM" id="SSF52317">
    <property type="entry name" value="Class I glutamine amidotransferase-like"/>
    <property type="match status" value="1"/>
</dbReference>
<dbReference type="EC" id="4.2.1.130" evidence="1"/>
<keyword evidence="2" id="KW-1185">Reference proteome</keyword>
<evidence type="ECO:0000313" key="1">
    <source>
        <dbReference type="EMBL" id="KAK5938074.1"/>
    </source>
</evidence>
<protein>
    <submittedName>
        <fullName evidence="1">Plasma membrane heat shock protein</fullName>
        <ecNumber evidence="1">4.2.1.130</ecNumber>
    </submittedName>
</protein>
<name>A0ABR0RCZ9_9EURO</name>
<proteinExistence type="predicted"/>
<dbReference type="InterPro" id="IPR029062">
    <property type="entry name" value="Class_I_gatase-like"/>
</dbReference>
<dbReference type="GO" id="GO:0019172">
    <property type="term" value="F:glyoxalase III activity"/>
    <property type="evidence" value="ECO:0007669"/>
    <property type="project" value="UniProtKB-EC"/>
</dbReference>
<dbReference type="EMBL" id="JAVHJV010000014">
    <property type="protein sequence ID" value="KAK5938074.1"/>
    <property type="molecule type" value="Genomic_DNA"/>
</dbReference>
<keyword evidence="1" id="KW-0456">Lyase</keyword>
<organism evidence="1 2">
    <name type="scientific">Knufia obscura</name>
    <dbReference type="NCBI Taxonomy" id="1635080"/>
    <lineage>
        <taxon>Eukaryota</taxon>
        <taxon>Fungi</taxon>
        <taxon>Dikarya</taxon>
        <taxon>Ascomycota</taxon>
        <taxon>Pezizomycotina</taxon>
        <taxon>Eurotiomycetes</taxon>
        <taxon>Chaetothyriomycetidae</taxon>
        <taxon>Chaetothyriales</taxon>
        <taxon>Trichomeriaceae</taxon>
        <taxon>Knufia</taxon>
    </lineage>
</organism>
<reference evidence="1 2" key="1">
    <citation type="journal article" date="2023" name="Res Sq">
        <title>Genomic and morphological characterization of Knufia obscura isolated from the Mars 2020 spacecraft assembly facility.</title>
        <authorList>
            <person name="Chander A.M."/>
            <person name="Teixeira M.M."/>
            <person name="Singh N.K."/>
            <person name="Williams M.P."/>
            <person name="Parker C.W."/>
            <person name="Leo P."/>
            <person name="Stajich J.E."/>
            <person name="Torok T."/>
            <person name="Tighe S."/>
            <person name="Mason C.E."/>
            <person name="Venkateswaran K."/>
        </authorList>
    </citation>
    <scope>NUCLEOTIDE SEQUENCE [LARGE SCALE GENOMIC DNA]</scope>
    <source>
        <strain evidence="1 2">CCFEE 5817</strain>
    </source>
</reference>
<dbReference type="GeneID" id="90003112"/>
<evidence type="ECO:0000313" key="2">
    <source>
        <dbReference type="Proteomes" id="UP001334248"/>
    </source>
</evidence>
<comment type="caution">
    <text evidence="1">The sequence shown here is derived from an EMBL/GenBank/DDBJ whole genome shotgun (WGS) entry which is preliminary data.</text>
</comment>
<dbReference type="Proteomes" id="UP001334248">
    <property type="component" value="Unassembled WGS sequence"/>
</dbReference>
<keyword evidence="1" id="KW-0346">Stress response</keyword>
<dbReference type="RefSeq" id="XP_064726164.1">
    <property type="nucleotide sequence ID" value="XM_064878056.1"/>
</dbReference>
<sequence length="203" mass="22329">MAKKLACSSQKPYTLRTYLRRKASRQEGVGGEKSDFRQKLDSLTKWGDVDPDKCSDIFFQPSPQRFRGPQFADMFFRHQYGIFFASAGHASLIDYPEAGQLYRVASKVYSDGGVASAVCHGGAIFPGVVNPVTNHSIIVGKKVTGFTTKTEKELDVLQTIEGWKKPTVEWATADAGGEYVNPKGPWDEFTQVDGRIVTGAEPG</sequence>